<sequence length="288" mass="30481">MPRARAVLVIAAFAILACLQPGAAGAADGERPARVVSLNLCTDQLVLELLERERIASISFLGADPRYSAVAGRARGIPRNHGRAEEVLRLDPDLVLAGTYTSRATVALLRRLDYRVVEMAPPRDIPAVRAQIRRIADVLGVSKRGEALIRAFDRKLRAAAPAGAGARPSAVIYEANGIAVGDGELADAAVEAAGLSNLAAEMGLRGPSPLSLEHLVVARPDVLILQNHGENAPSQATHLLDHPALRHLRERTAVAIVPEALWTCGGPQLAEAVARLAEARRAVQREGG</sequence>
<dbReference type="PROSITE" id="PS51257">
    <property type="entry name" value="PROKAR_LIPOPROTEIN"/>
    <property type="match status" value="1"/>
</dbReference>
<keyword evidence="4" id="KW-1185">Reference proteome</keyword>
<dbReference type="PANTHER" id="PTHR30535:SF34">
    <property type="entry name" value="MOLYBDATE-BINDING PROTEIN MOLA"/>
    <property type="match status" value="1"/>
</dbReference>
<dbReference type="PANTHER" id="PTHR30535">
    <property type="entry name" value="VITAMIN B12-BINDING PROTEIN"/>
    <property type="match status" value="1"/>
</dbReference>
<dbReference type="InterPro" id="IPR002491">
    <property type="entry name" value="ABC_transptr_periplasmic_BD"/>
</dbReference>
<evidence type="ECO:0000313" key="3">
    <source>
        <dbReference type="EMBL" id="RDD63025.1"/>
    </source>
</evidence>
<dbReference type="RefSeq" id="WP_114580976.1">
    <property type="nucleotide sequence ID" value="NZ_QPMH01000003.1"/>
</dbReference>
<dbReference type="InterPro" id="IPR050902">
    <property type="entry name" value="ABC_Transporter_SBP"/>
</dbReference>
<dbReference type="SUPFAM" id="SSF53807">
    <property type="entry name" value="Helical backbone' metal receptor"/>
    <property type="match status" value="1"/>
</dbReference>
<dbReference type="Proteomes" id="UP000253941">
    <property type="component" value="Unassembled WGS sequence"/>
</dbReference>
<evidence type="ECO:0000256" key="1">
    <source>
        <dbReference type="SAM" id="SignalP"/>
    </source>
</evidence>
<feature type="domain" description="Fe/B12 periplasmic-binding" evidence="2">
    <location>
        <begin position="34"/>
        <end position="287"/>
    </location>
</feature>
<accession>A0A369TF67</accession>
<dbReference type="Pfam" id="PF01497">
    <property type="entry name" value="Peripla_BP_2"/>
    <property type="match status" value="1"/>
</dbReference>
<protein>
    <submittedName>
        <fullName evidence="3">ABC transporter substrate-binding protein</fullName>
    </submittedName>
</protein>
<feature type="chain" id="PRO_5016794147" evidence="1">
    <location>
        <begin position="27"/>
        <end position="288"/>
    </location>
</feature>
<dbReference type="PROSITE" id="PS50983">
    <property type="entry name" value="FE_B12_PBP"/>
    <property type="match status" value="1"/>
</dbReference>
<dbReference type="EMBL" id="QPMH01000003">
    <property type="protein sequence ID" value="RDD63025.1"/>
    <property type="molecule type" value="Genomic_DNA"/>
</dbReference>
<gene>
    <name evidence="3" type="ORF">DRB17_04425</name>
</gene>
<feature type="signal peptide" evidence="1">
    <location>
        <begin position="1"/>
        <end position="26"/>
    </location>
</feature>
<dbReference type="Gene3D" id="3.40.50.1980">
    <property type="entry name" value="Nitrogenase molybdenum iron protein domain"/>
    <property type="match status" value="2"/>
</dbReference>
<reference evidence="3 4" key="1">
    <citation type="submission" date="2018-07" db="EMBL/GenBank/DDBJ databases">
        <title>Venubactetium sediminum gen. nov., sp. nov., isolated from a marine solar saltern.</title>
        <authorList>
            <person name="Wang S."/>
        </authorList>
    </citation>
    <scope>NUCLEOTIDE SEQUENCE [LARGE SCALE GENOMIC DNA]</scope>
    <source>
        <strain evidence="3 4">WD2A32</strain>
    </source>
</reference>
<name>A0A369TF67_9PROT</name>
<evidence type="ECO:0000313" key="4">
    <source>
        <dbReference type="Proteomes" id="UP000253941"/>
    </source>
</evidence>
<keyword evidence="1" id="KW-0732">Signal</keyword>
<evidence type="ECO:0000259" key="2">
    <source>
        <dbReference type="PROSITE" id="PS50983"/>
    </source>
</evidence>
<comment type="caution">
    <text evidence="3">The sequence shown here is derived from an EMBL/GenBank/DDBJ whole genome shotgun (WGS) entry which is preliminary data.</text>
</comment>
<dbReference type="AlphaFoldDB" id="A0A369TF67"/>
<organism evidence="3 4">
    <name type="scientific">Ferruginivarius sediminum</name>
    <dbReference type="NCBI Taxonomy" id="2661937"/>
    <lineage>
        <taxon>Bacteria</taxon>
        <taxon>Pseudomonadati</taxon>
        <taxon>Pseudomonadota</taxon>
        <taxon>Alphaproteobacteria</taxon>
        <taxon>Rhodospirillales</taxon>
        <taxon>Rhodospirillaceae</taxon>
        <taxon>Ferruginivarius</taxon>
    </lineage>
</organism>
<proteinExistence type="predicted"/>